<evidence type="ECO:0000313" key="2">
    <source>
        <dbReference type="EMBL" id="RPA99997.1"/>
    </source>
</evidence>
<dbReference type="SUPFAM" id="SSF52833">
    <property type="entry name" value="Thioredoxin-like"/>
    <property type="match status" value="1"/>
</dbReference>
<name>A0A3N4JRY4_9PEZI</name>
<accession>A0A3N4JRY4</accession>
<dbReference type="Pfam" id="PF01323">
    <property type="entry name" value="DSBA"/>
    <property type="match status" value="1"/>
</dbReference>
<feature type="domain" description="DSBA-like thioredoxin" evidence="1">
    <location>
        <begin position="5"/>
        <end position="207"/>
    </location>
</feature>
<dbReference type="STRING" id="1336337.A0A3N4JRY4"/>
<gene>
    <name evidence="2" type="ORF">L873DRAFT_1827747</name>
</gene>
<dbReference type="PANTHER" id="PTHR13887">
    <property type="entry name" value="GLUTATHIONE S-TRANSFERASE KAPPA"/>
    <property type="match status" value="1"/>
</dbReference>
<dbReference type="Proteomes" id="UP000276215">
    <property type="component" value="Unassembled WGS sequence"/>
</dbReference>
<proteinExistence type="predicted"/>
<sequence>MSKFTIEIVSDTVCPWCYVGHKKLQKAITAYKAQSPDATFSISWKPYYLNPAAPKTGIDKIEFYKSKFGDDRAAMIFARLAAVGKDVGIDFKFGGKTGNTRDSHRLIHLAGQEEEEEEGGEVLQTRVVEELFKSYFENEEDITDHGVLTAAAVKAGLGEEKVRGWLESDLGGEVVDREVGKAQMMGIRGVPNFTINGKFQMGGAQDHVEFVRAFEQVVEKA</sequence>
<protein>
    <submittedName>
        <fullName evidence="2">DSBA oxidoreductase</fullName>
    </submittedName>
</protein>
<dbReference type="EMBL" id="ML120383">
    <property type="protein sequence ID" value="RPA99997.1"/>
    <property type="molecule type" value="Genomic_DNA"/>
</dbReference>
<evidence type="ECO:0000313" key="3">
    <source>
        <dbReference type="Proteomes" id="UP000276215"/>
    </source>
</evidence>
<dbReference type="OrthoDB" id="1930760at2759"/>
<evidence type="ECO:0000259" key="1">
    <source>
        <dbReference type="Pfam" id="PF01323"/>
    </source>
</evidence>
<dbReference type="AlphaFoldDB" id="A0A3N4JRY4"/>
<organism evidence="2 3">
    <name type="scientific">Choiromyces venosus 120613-1</name>
    <dbReference type="NCBI Taxonomy" id="1336337"/>
    <lineage>
        <taxon>Eukaryota</taxon>
        <taxon>Fungi</taxon>
        <taxon>Dikarya</taxon>
        <taxon>Ascomycota</taxon>
        <taxon>Pezizomycotina</taxon>
        <taxon>Pezizomycetes</taxon>
        <taxon>Pezizales</taxon>
        <taxon>Tuberaceae</taxon>
        <taxon>Choiromyces</taxon>
    </lineage>
</organism>
<keyword evidence="3" id="KW-1185">Reference proteome</keyword>
<dbReference type="CDD" id="cd03024">
    <property type="entry name" value="DsbA_FrnE"/>
    <property type="match status" value="1"/>
</dbReference>
<dbReference type="PANTHER" id="PTHR13887:SF41">
    <property type="entry name" value="THIOREDOXIN SUPERFAMILY PROTEIN"/>
    <property type="match status" value="1"/>
</dbReference>
<dbReference type="Gene3D" id="3.40.30.10">
    <property type="entry name" value="Glutaredoxin"/>
    <property type="match status" value="1"/>
</dbReference>
<dbReference type="GO" id="GO:0016491">
    <property type="term" value="F:oxidoreductase activity"/>
    <property type="evidence" value="ECO:0007669"/>
    <property type="project" value="InterPro"/>
</dbReference>
<dbReference type="InterPro" id="IPR036249">
    <property type="entry name" value="Thioredoxin-like_sf"/>
</dbReference>
<reference evidence="2 3" key="1">
    <citation type="journal article" date="2018" name="Nat. Ecol. Evol.">
        <title>Pezizomycetes genomes reveal the molecular basis of ectomycorrhizal truffle lifestyle.</title>
        <authorList>
            <person name="Murat C."/>
            <person name="Payen T."/>
            <person name="Noel B."/>
            <person name="Kuo A."/>
            <person name="Morin E."/>
            <person name="Chen J."/>
            <person name="Kohler A."/>
            <person name="Krizsan K."/>
            <person name="Balestrini R."/>
            <person name="Da Silva C."/>
            <person name="Montanini B."/>
            <person name="Hainaut M."/>
            <person name="Levati E."/>
            <person name="Barry K.W."/>
            <person name="Belfiori B."/>
            <person name="Cichocki N."/>
            <person name="Clum A."/>
            <person name="Dockter R.B."/>
            <person name="Fauchery L."/>
            <person name="Guy J."/>
            <person name="Iotti M."/>
            <person name="Le Tacon F."/>
            <person name="Lindquist E.A."/>
            <person name="Lipzen A."/>
            <person name="Malagnac F."/>
            <person name="Mello A."/>
            <person name="Molinier V."/>
            <person name="Miyauchi S."/>
            <person name="Poulain J."/>
            <person name="Riccioni C."/>
            <person name="Rubini A."/>
            <person name="Sitrit Y."/>
            <person name="Splivallo R."/>
            <person name="Traeger S."/>
            <person name="Wang M."/>
            <person name="Zifcakova L."/>
            <person name="Wipf D."/>
            <person name="Zambonelli A."/>
            <person name="Paolocci F."/>
            <person name="Nowrousian M."/>
            <person name="Ottonello S."/>
            <person name="Baldrian P."/>
            <person name="Spatafora J.W."/>
            <person name="Henrissat B."/>
            <person name="Nagy L.G."/>
            <person name="Aury J.M."/>
            <person name="Wincker P."/>
            <person name="Grigoriev I.V."/>
            <person name="Bonfante P."/>
            <person name="Martin F.M."/>
        </authorList>
    </citation>
    <scope>NUCLEOTIDE SEQUENCE [LARGE SCALE GENOMIC DNA]</scope>
    <source>
        <strain evidence="2 3">120613-1</strain>
    </source>
</reference>
<dbReference type="InterPro" id="IPR001853">
    <property type="entry name" value="DSBA-like_thioredoxin_dom"/>
</dbReference>